<proteinExistence type="predicted"/>
<feature type="region of interest" description="Disordered" evidence="1">
    <location>
        <begin position="92"/>
        <end position="122"/>
    </location>
</feature>
<evidence type="ECO:0000256" key="1">
    <source>
        <dbReference type="SAM" id="MobiDB-lite"/>
    </source>
</evidence>
<evidence type="ECO:0000313" key="3">
    <source>
        <dbReference type="Proteomes" id="UP000762676"/>
    </source>
</evidence>
<feature type="region of interest" description="Disordered" evidence="1">
    <location>
        <begin position="47"/>
        <end position="79"/>
    </location>
</feature>
<dbReference type="EMBL" id="BMAT01008190">
    <property type="protein sequence ID" value="GFR79934.1"/>
    <property type="molecule type" value="Genomic_DNA"/>
</dbReference>
<accession>A0AAV4G354</accession>
<dbReference type="Proteomes" id="UP000762676">
    <property type="component" value="Unassembled WGS sequence"/>
</dbReference>
<sequence>MRLTHDNLIYLPPGTGCEYGALRTAPPLPYPSLQELPDMAETSIIVATSGPTHGGPPHQGPTSLSPGPVHHLASTHPHSHHNLALTHNSLQHLSASSNSSTTTSNGQHLSNSSSLNSSVTSNGSGGVAGTLVVQPDGTATTTNTATSTILTVRMIMQGKVRT</sequence>
<evidence type="ECO:0000313" key="2">
    <source>
        <dbReference type="EMBL" id="GFR79934.1"/>
    </source>
</evidence>
<reference evidence="2 3" key="1">
    <citation type="journal article" date="2021" name="Elife">
        <title>Chloroplast acquisition without the gene transfer in kleptoplastic sea slugs, Plakobranchus ocellatus.</title>
        <authorList>
            <person name="Maeda T."/>
            <person name="Takahashi S."/>
            <person name="Yoshida T."/>
            <person name="Shimamura S."/>
            <person name="Takaki Y."/>
            <person name="Nagai Y."/>
            <person name="Toyoda A."/>
            <person name="Suzuki Y."/>
            <person name="Arimoto A."/>
            <person name="Ishii H."/>
            <person name="Satoh N."/>
            <person name="Nishiyama T."/>
            <person name="Hasebe M."/>
            <person name="Maruyama T."/>
            <person name="Minagawa J."/>
            <person name="Obokata J."/>
            <person name="Shigenobu S."/>
        </authorList>
    </citation>
    <scope>NUCLEOTIDE SEQUENCE [LARGE SCALE GENOMIC DNA]</scope>
</reference>
<protein>
    <submittedName>
        <fullName evidence="2">Uncharacterized protein</fullName>
    </submittedName>
</protein>
<dbReference type="AlphaFoldDB" id="A0AAV4G354"/>
<comment type="caution">
    <text evidence="2">The sequence shown here is derived from an EMBL/GenBank/DDBJ whole genome shotgun (WGS) entry which is preliminary data.</text>
</comment>
<gene>
    <name evidence="2" type="ORF">ElyMa_004034300</name>
</gene>
<name>A0AAV4G354_9GAST</name>
<organism evidence="2 3">
    <name type="scientific">Elysia marginata</name>
    <dbReference type="NCBI Taxonomy" id="1093978"/>
    <lineage>
        <taxon>Eukaryota</taxon>
        <taxon>Metazoa</taxon>
        <taxon>Spiralia</taxon>
        <taxon>Lophotrochozoa</taxon>
        <taxon>Mollusca</taxon>
        <taxon>Gastropoda</taxon>
        <taxon>Heterobranchia</taxon>
        <taxon>Euthyneura</taxon>
        <taxon>Panpulmonata</taxon>
        <taxon>Sacoglossa</taxon>
        <taxon>Placobranchoidea</taxon>
        <taxon>Plakobranchidae</taxon>
        <taxon>Elysia</taxon>
    </lineage>
</organism>
<keyword evidence="3" id="KW-1185">Reference proteome</keyword>